<dbReference type="InterPro" id="IPR024455">
    <property type="entry name" value="Phage_capsid"/>
</dbReference>
<comment type="subcellular location">
    <subcellularLocation>
        <location evidence="1">Virion</location>
    </subcellularLocation>
</comment>
<proteinExistence type="predicted"/>
<evidence type="ECO:0000259" key="2">
    <source>
        <dbReference type="Pfam" id="PF05065"/>
    </source>
</evidence>
<sequence>MSAKLRALQAKKADLVAGARKFNDETDAKAQAENRGWTDDETKQYAALVDGITATSSAIDRENALIAQEAGLGAAAHAAGGAGGQAAPPVAAAGSHVVLPAGARIGTEHNADADPRRGFRSLGDFAQSVRGAAMASRTGQSMDARLAPLMGPGGPVAAAPGAGTYANEGSGADGGFLIPVGFSTTVWNLSLEEDALLPMTDNLPVEGNGMSLPKDETTPWGSNGVRAYWQNEAGAATATKPVFGRTELKLKKLMALVPVSDELMADASALGAYLVPNMARSIRWKTDEAILFGAGNGTPLGAFFAQSPAFVTVSKESAQATLTLKPENIAKMVSRLLPGSYGKAVWLMNNDALPYLWTLNTNGNQLYLPYGGGQGTFQGSPYGGLMGRPVMVTQHAKSFTSLGDLMLVDLSQYQTITKSSGIETATSMHLYFDADAVAFRSTFRVDGQPKMAAPVNPANGSNTLSPFVQLEAR</sequence>
<reference evidence="3" key="1">
    <citation type="submission" date="2023-06" db="EMBL/GenBank/DDBJ databases">
        <authorList>
            <person name="Jiang Y."/>
            <person name="Liu Q."/>
        </authorList>
    </citation>
    <scope>NUCLEOTIDE SEQUENCE</scope>
    <source>
        <strain evidence="3">CGMCC 1.12090</strain>
    </source>
</reference>
<feature type="domain" description="Phage capsid-like C-terminal" evidence="2">
    <location>
        <begin position="174"/>
        <end position="455"/>
    </location>
</feature>
<dbReference type="InterPro" id="IPR054612">
    <property type="entry name" value="Phage_capsid-like_C"/>
</dbReference>
<dbReference type="Gene3D" id="3.30.2320.10">
    <property type="entry name" value="hypothetical protein PF0899 domain"/>
    <property type="match status" value="1"/>
</dbReference>
<dbReference type="Proteomes" id="UP001169027">
    <property type="component" value="Unassembled WGS sequence"/>
</dbReference>
<dbReference type="NCBIfam" id="TIGR01554">
    <property type="entry name" value="major_cap_HK97"/>
    <property type="match status" value="1"/>
</dbReference>
<comment type="caution">
    <text evidence="3">The sequence shown here is derived from an EMBL/GenBank/DDBJ whole genome shotgun (WGS) entry which is preliminary data.</text>
</comment>
<protein>
    <submittedName>
        <fullName evidence="3">Phage major capsid protein</fullName>
    </submittedName>
</protein>
<dbReference type="SUPFAM" id="SSF56563">
    <property type="entry name" value="Major capsid protein gp5"/>
    <property type="match status" value="1"/>
</dbReference>
<keyword evidence="4" id="KW-1185">Reference proteome</keyword>
<organism evidence="3 4">
    <name type="scientific">Variovorax ginsengisoli</name>
    <dbReference type="NCBI Taxonomy" id="363844"/>
    <lineage>
        <taxon>Bacteria</taxon>
        <taxon>Pseudomonadati</taxon>
        <taxon>Pseudomonadota</taxon>
        <taxon>Betaproteobacteria</taxon>
        <taxon>Burkholderiales</taxon>
        <taxon>Comamonadaceae</taxon>
        <taxon>Variovorax</taxon>
    </lineage>
</organism>
<evidence type="ECO:0000256" key="1">
    <source>
        <dbReference type="ARBA" id="ARBA00004328"/>
    </source>
</evidence>
<dbReference type="Gene3D" id="3.30.2400.10">
    <property type="entry name" value="Major capsid protein gp5"/>
    <property type="match status" value="1"/>
</dbReference>
<evidence type="ECO:0000313" key="3">
    <source>
        <dbReference type="EMBL" id="MDO1537036.1"/>
    </source>
</evidence>
<gene>
    <name evidence="3" type="ORF">Q2T77_32695</name>
</gene>
<evidence type="ECO:0000313" key="4">
    <source>
        <dbReference type="Proteomes" id="UP001169027"/>
    </source>
</evidence>
<dbReference type="Pfam" id="PF05065">
    <property type="entry name" value="Phage_capsid"/>
    <property type="match status" value="1"/>
</dbReference>
<dbReference type="EMBL" id="JAUKVY010000034">
    <property type="protein sequence ID" value="MDO1537036.1"/>
    <property type="molecule type" value="Genomic_DNA"/>
</dbReference>
<name>A0ABT8SHN5_9BURK</name>
<accession>A0ABT8SHN5</accession>
<dbReference type="RefSeq" id="WP_301815287.1">
    <property type="nucleotide sequence ID" value="NZ_JAUJZH010000034.1"/>
</dbReference>